<sequence>MYICHFQYLPLSLANDIFKGKLLRHEFDKSLALSEERGVVSLFTLSQSCLVAFAAFGLVYVRQVCHCAILEHTPVAFASKCWHRRQAAGKVPDNF</sequence>
<keyword evidence="1" id="KW-1133">Transmembrane helix</keyword>
<gene>
    <name evidence="2" type="ORF">AVEN_173981_1</name>
</gene>
<dbReference type="EMBL" id="BGPR01004104">
    <property type="protein sequence ID" value="GBM95959.1"/>
    <property type="molecule type" value="Genomic_DNA"/>
</dbReference>
<dbReference type="Proteomes" id="UP000499080">
    <property type="component" value="Unassembled WGS sequence"/>
</dbReference>
<comment type="caution">
    <text evidence="2">The sequence shown here is derived from an EMBL/GenBank/DDBJ whole genome shotgun (WGS) entry which is preliminary data.</text>
</comment>
<reference evidence="2 3" key="1">
    <citation type="journal article" date="2019" name="Sci. Rep.">
        <title>Orb-weaving spider Araneus ventricosus genome elucidates the spidroin gene catalogue.</title>
        <authorList>
            <person name="Kono N."/>
            <person name="Nakamura H."/>
            <person name="Ohtoshi R."/>
            <person name="Moran D.A.P."/>
            <person name="Shinohara A."/>
            <person name="Yoshida Y."/>
            <person name="Fujiwara M."/>
            <person name="Mori M."/>
            <person name="Tomita M."/>
            <person name="Arakawa K."/>
        </authorList>
    </citation>
    <scope>NUCLEOTIDE SEQUENCE [LARGE SCALE GENOMIC DNA]</scope>
</reference>
<accession>A0A4Y2K284</accession>
<name>A0A4Y2K284_ARAVE</name>
<keyword evidence="3" id="KW-1185">Reference proteome</keyword>
<evidence type="ECO:0000256" key="1">
    <source>
        <dbReference type="SAM" id="Phobius"/>
    </source>
</evidence>
<keyword evidence="1" id="KW-0812">Transmembrane</keyword>
<protein>
    <submittedName>
        <fullName evidence="2">Uncharacterized protein</fullName>
    </submittedName>
</protein>
<feature type="transmembrane region" description="Helical" evidence="1">
    <location>
        <begin position="39"/>
        <end position="61"/>
    </location>
</feature>
<keyword evidence="1" id="KW-0472">Membrane</keyword>
<proteinExistence type="predicted"/>
<evidence type="ECO:0000313" key="3">
    <source>
        <dbReference type="Proteomes" id="UP000499080"/>
    </source>
</evidence>
<organism evidence="2 3">
    <name type="scientific">Araneus ventricosus</name>
    <name type="common">Orbweaver spider</name>
    <name type="synonym">Epeira ventricosa</name>
    <dbReference type="NCBI Taxonomy" id="182803"/>
    <lineage>
        <taxon>Eukaryota</taxon>
        <taxon>Metazoa</taxon>
        <taxon>Ecdysozoa</taxon>
        <taxon>Arthropoda</taxon>
        <taxon>Chelicerata</taxon>
        <taxon>Arachnida</taxon>
        <taxon>Araneae</taxon>
        <taxon>Araneomorphae</taxon>
        <taxon>Entelegynae</taxon>
        <taxon>Araneoidea</taxon>
        <taxon>Araneidae</taxon>
        <taxon>Araneus</taxon>
    </lineage>
</organism>
<evidence type="ECO:0000313" key="2">
    <source>
        <dbReference type="EMBL" id="GBM95959.1"/>
    </source>
</evidence>
<dbReference type="AlphaFoldDB" id="A0A4Y2K284"/>